<proteinExistence type="predicted"/>
<organism evidence="2 3">
    <name type="scientific">Plasmodium vivax (strain Brazil I)</name>
    <dbReference type="NCBI Taxonomy" id="1033975"/>
    <lineage>
        <taxon>Eukaryota</taxon>
        <taxon>Sar</taxon>
        <taxon>Alveolata</taxon>
        <taxon>Apicomplexa</taxon>
        <taxon>Aconoidasida</taxon>
        <taxon>Haemosporida</taxon>
        <taxon>Plasmodiidae</taxon>
        <taxon>Plasmodium</taxon>
        <taxon>Plasmodium (Plasmodium)</taxon>
    </lineage>
</organism>
<evidence type="ECO:0000256" key="1">
    <source>
        <dbReference type="SAM" id="Phobius"/>
    </source>
</evidence>
<accession>A0A0J9T159</accession>
<evidence type="ECO:0008006" key="4">
    <source>
        <dbReference type="Google" id="ProtNLM"/>
    </source>
</evidence>
<evidence type="ECO:0000313" key="3">
    <source>
        <dbReference type="Proteomes" id="UP000053327"/>
    </source>
</evidence>
<keyword evidence="1" id="KW-0812">Transmembrane</keyword>
<gene>
    <name evidence="2" type="ORF">PVBG_05858</name>
</gene>
<dbReference type="AlphaFoldDB" id="A0A0J9T159"/>
<reference evidence="2 3" key="1">
    <citation type="submission" date="2011-08" db="EMBL/GenBank/DDBJ databases">
        <title>The Genome Sequence of Plasmodium vivax Brazil I.</title>
        <authorList>
            <consortium name="The Broad Institute Genome Sequencing Platform"/>
            <consortium name="The Broad Institute Genome Sequencing Center for Infectious Disease"/>
            <person name="Neafsey D."/>
            <person name="Carlton J."/>
            <person name="Barnwell J."/>
            <person name="Collins W."/>
            <person name="Escalante A."/>
            <person name="Mullikin J."/>
            <person name="Saul A."/>
            <person name="Guigo R."/>
            <person name="Camara F."/>
            <person name="Young S.K."/>
            <person name="Zeng Q."/>
            <person name="Gargeya S."/>
            <person name="Fitzgerald M."/>
            <person name="Haas B."/>
            <person name="Abouelleil A."/>
            <person name="Alvarado L."/>
            <person name="Arachchi H.M."/>
            <person name="Berlin A."/>
            <person name="Brown A."/>
            <person name="Chapman S.B."/>
            <person name="Chen Z."/>
            <person name="Dunbar C."/>
            <person name="Freedman E."/>
            <person name="Gearin G."/>
            <person name="Gellesch M."/>
            <person name="Goldberg J."/>
            <person name="Griggs A."/>
            <person name="Gujja S."/>
            <person name="Heiman D."/>
            <person name="Howarth C."/>
            <person name="Larson L."/>
            <person name="Lui A."/>
            <person name="MacDonald P.J.P."/>
            <person name="Montmayeur A."/>
            <person name="Murphy C."/>
            <person name="Neiman D."/>
            <person name="Pearson M."/>
            <person name="Priest M."/>
            <person name="Roberts A."/>
            <person name="Saif S."/>
            <person name="Shea T."/>
            <person name="Shenoy N."/>
            <person name="Sisk P."/>
            <person name="Stolte C."/>
            <person name="Sykes S."/>
            <person name="Wortman J."/>
            <person name="Nusbaum C."/>
            <person name="Birren B."/>
        </authorList>
    </citation>
    <scope>NUCLEOTIDE SEQUENCE [LARGE SCALE GENOMIC DNA]</scope>
    <source>
        <strain evidence="2 3">Brazil I</strain>
    </source>
</reference>
<keyword evidence="1" id="KW-0472">Membrane</keyword>
<feature type="transmembrane region" description="Helical" evidence="1">
    <location>
        <begin position="293"/>
        <end position="313"/>
    </location>
</feature>
<evidence type="ECO:0000313" key="2">
    <source>
        <dbReference type="EMBL" id="KMZ88766.1"/>
    </source>
</evidence>
<sequence>MEDILGDEKLQLLPSKIYYENLDNGYSVCENSNFYFKAKSVLSDFNGLEKVSEQILKALCYVYTQNSRGNSVNDICNFLYYWLGSILLKNLVTKVLFTEVILKLFAVLKNDSNDSICKLVYTYIDEDVFKKIKLIFDYTVDYVNYKINLANPNSLCNEKYNSYLRTYVETYKELYDKCILGHQTDKYCRAFEKYYNDGKHTDLYTWTCTLKKESEVHSLREESRRTALPRQLEGISIGGSQSELLQRTTKEEKQERAVFHGKGDHKLDTGISETIITAPPSDDKSSSITSKSITGAVSVAGFLVPSYLMYNVIRIMIIKLNFIYNI</sequence>
<keyword evidence="1" id="KW-1133">Transmembrane helix</keyword>
<protein>
    <recommendedName>
        <fullName evidence="4">Variable surface protein Vir7-like protein</fullName>
    </recommendedName>
</protein>
<dbReference type="Pfam" id="PF05795">
    <property type="entry name" value="Plasmodium_Vir"/>
    <property type="match status" value="1"/>
</dbReference>
<dbReference type="Proteomes" id="UP000053327">
    <property type="component" value="Unassembled WGS sequence"/>
</dbReference>
<dbReference type="InterPro" id="IPR008780">
    <property type="entry name" value="Plasmodium_Vir"/>
</dbReference>
<name>A0A0J9T159_PLAV1</name>
<dbReference type="EMBL" id="KQ234754">
    <property type="protein sequence ID" value="KMZ88766.1"/>
    <property type="molecule type" value="Genomic_DNA"/>
</dbReference>